<dbReference type="RefSeq" id="XP_029241942.1">
    <property type="nucleotide sequence ID" value="XM_029378228.1"/>
</dbReference>
<gene>
    <name evidence="1" type="ORF">TraAM80_01175</name>
</gene>
<keyword evidence="2" id="KW-1185">Reference proteome</keyword>
<organism evidence="1 2">
    <name type="scientific">Trypanosoma rangeli</name>
    <dbReference type="NCBI Taxonomy" id="5698"/>
    <lineage>
        <taxon>Eukaryota</taxon>
        <taxon>Discoba</taxon>
        <taxon>Euglenozoa</taxon>
        <taxon>Kinetoplastea</taxon>
        <taxon>Metakinetoplastina</taxon>
        <taxon>Trypanosomatida</taxon>
        <taxon>Trypanosomatidae</taxon>
        <taxon>Trypanosoma</taxon>
        <taxon>Herpetosoma</taxon>
    </lineage>
</organism>
<sequence>MLRFLLCGIPELLLGEDPNPSMRAASFVVCDSSAFSGGKVAVKVSPPRFTAVASLVNSFTCAPPTLPAFPSRCCEWEMLVGKGIWGAYGVLTSKMLKAGLSSSSMLEWEY</sequence>
<protein>
    <submittedName>
        <fullName evidence="1">Uncharacterized protein</fullName>
    </submittedName>
</protein>
<dbReference type="EMBL" id="MKGL01000023">
    <property type="protein sequence ID" value="RNF11048.1"/>
    <property type="molecule type" value="Genomic_DNA"/>
</dbReference>
<accession>A0A3R7KWG1</accession>
<dbReference type="Proteomes" id="UP000283634">
    <property type="component" value="Unassembled WGS sequence"/>
</dbReference>
<reference evidence="1 2" key="1">
    <citation type="journal article" date="2018" name="BMC Genomics">
        <title>Genomic comparison of Trypanosoma conorhini and Trypanosoma rangeli to Trypanosoma cruzi strains of high and low virulence.</title>
        <authorList>
            <person name="Bradwell K.R."/>
            <person name="Koparde V.N."/>
            <person name="Matveyev A.V."/>
            <person name="Serrano M.G."/>
            <person name="Alves J.M."/>
            <person name="Parikh H."/>
            <person name="Huang B."/>
            <person name="Lee V."/>
            <person name="Espinosa-Alvarez O."/>
            <person name="Ortiz P.A."/>
            <person name="Costa-Martins A.G."/>
            <person name="Teixeira M.M."/>
            <person name="Buck G.A."/>
        </authorList>
    </citation>
    <scope>NUCLEOTIDE SEQUENCE [LARGE SCALE GENOMIC DNA]</scope>
    <source>
        <strain evidence="1 2">AM80</strain>
    </source>
</reference>
<name>A0A3R7KWG1_TRYRA</name>
<comment type="caution">
    <text evidence="1">The sequence shown here is derived from an EMBL/GenBank/DDBJ whole genome shotgun (WGS) entry which is preliminary data.</text>
</comment>
<proteinExistence type="predicted"/>
<evidence type="ECO:0000313" key="1">
    <source>
        <dbReference type="EMBL" id="RNF11048.1"/>
    </source>
</evidence>
<evidence type="ECO:0000313" key="2">
    <source>
        <dbReference type="Proteomes" id="UP000283634"/>
    </source>
</evidence>
<dbReference type="AlphaFoldDB" id="A0A3R7KWG1"/>
<dbReference type="GeneID" id="40325108"/>